<reference evidence="1" key="1">
    <citation type="submission" date="2020-02" db="EMBL/GenBank/DDBJ databases">
        <authorList>
            <person name="Meier V. D."/>
        </authorList>
    </citation>
    <scope>NUCLEOTIDE SEQUENCE</scope>
    <source>
        <strain evidence="1">AVDCRST_MAG93</strain>
    </source>
</reference>
<dbReference type="EMBL" id="CADCTR010002181">
    <property type="protein sequence ID" value="CAA9337233.1"/>
    <property type="molecule type" value="Genomic_DNA"/>
</dbReference>
<proteinExistence type="predicted"/>
<name>A0A6J4LNM1_9CHLR</name>
<feature type="non-terminal residue" evidence="1">
    <location>
        <position position="1"/>
    </location>
</feature>
<sequence>PGEEVKHTETIIVDLDLVAGWNEVVSMTEEGTASATIVLSTGTVPKGLSWRYD</sequence>
<dbReference type="AlphaFoldDB" id="A0A6J4LNM1"/>
<protein>
    <submittedName>
        <fullName evidence="1">Uncharacterized protein</fullName>
    </submittedName>
</protein>
<gene>
    <name evidence="1" type="ORF">AVDCRST_MAG93-6461</name>
</gene>
<accession>A0A6J4LNM1</accession>
<evidence type="ECO:0000313" key="1">
    <source>
        <dbReference type="EMBL" id="CAA9337233.1"/>
    </source>
</evidence>
<organism evidence="1">
    <name type="scientific">uncultured Chloroflexia bacterium</name>
    <dbReference type="NCBI Taxonomy" id="1672391"/>
    <lineage>
        <taxon>Bacteria</taxon>
        <taxon>Bacillati</taxon>
        <taxon>Chloroflexota</taxon>
        <taxon>Chloroflexia</taxon>
        <taxon>environmental samples</taxon>
    </lineage>
</organism>